<dbReference type="SUPFAM" id="SSF90229">
    <property type="entry name" value="CCCH zinc finger"/>
    <property type="match status" value="1"/>
</dbReference>
<feature type="compositionally biased region" description="Basic and acidic residues" evidence="5">
    <location>
        <begin position="94"/>
        <end position="103"/>
    </location>
</feature>
<evidence type="ECO:0000256" key="4">
    <source>
        <dbReference type="PROSITE-ProRule" id="PRU00723"/>
    </source>
</evidence>
<organism evidence="7 8">
    <name type="scientific">Caenorhabditis nigoni</name>
    <dbReference type="NCBI Taxonomy" id="1611254"/>
    <lineage>
        <taxon>Eukaryota</taxon>
        <taxon>Metazoa</taxon>
        <taxon>Ecdysozoa</taxon>
        <taxon>Nematoda</taxon>
        <taxon>Chromadorea</taxon>
        <taxon>Rhabditida</taxon>
        <taxon>Rhabditina</taxon>
        <taxon>Rhabditomorpha</taxon>
        <taxon>Rhabditoidea</taxon>
        <taxon>Rhabditidae</taxon>
        <taxon>Peloderinae</taxon>
        <taxon>Caenorhabditis</taxon>
    </lineage>
</organism>
<dbReference type="EMBL" id="PDUG01000003">
    <property type="protein sequence ID" value="PIC41421.1"/>
    <property type="molecule type" value="Genomic_DNA"/>
</dbReference>
<name>A0A2G5UPY6_9PELO</name>
<feature type="zinc finger region" description="C3H1-type" evidence="4">
    <location>
        <begin position="101"/>
        <end position="129"/>
    </location>
</feature>
<dbReference type="AlphaFoldDB" id="A0A2G5UPY6"/>
<dbReference type="FunFam" id="4.10.1000.10:FF:000003">
    <property type="entry name" value="Zinc finger CCCH domain-containing protein"/>
    <property type="match status" value="1"/>
</dbReference>
<keyword evidence="8" id="KW-1185">Reference proteome</keyword>
<feature type="domain" description="C3H1-type" evidence="6">
    <location>
        <begin position="101"/>
        <end position="129"/>
    </location>
</feature>
<keyword evidence="1 4" id="KW-0479">Metal-binding</keyword>
<feature type="compositionally biased region" description="Basic and acidic residues" evidence="5">
    <location>
        <begin position="212"/>
        <end position="222"/>
    </location>
</feature>
<proteinExistence type="predicted"/>
<accession>A0A2G5UPY6</accession>
<dbReference type="PROSITE" id="PS50103">
    <property type="entry name" value="ZF_C3H1"/>
    <property type="match status" value="2"/>
</dbReference>
<feature type="domain" description="C3H1-type" evidence="6">
    <location>
        <begin position="243"/>
        <end position="269"/>
    </location>
</feature>
<dbReference type="Pfam" id="PF00642">
    <property type="entry name" value="zf-CCCH"/>
    <property type="match status" value="1"/>
</dbReference>
<gene>
    <name evidence="7" type="primary">Cnig_chr_III.g8842</name>
    <name evidence="7" type="ORF">B9Z55_008842</name>
</gene>
<feature type="compositionally biased region" description="Basic and acidic residues" evidence="5">
    <location>
        <begin position="167"/>
        <end position="196"/>
    </location>
</feature>
<evidence type="ECO:0000313" key="8">
    <source>
        <dbReference type="Proteomes" id="UP000230233"/>
    </source>
</evidence>
<evidence type="ECO:0000259" key="6">
    <source>
        <dbReference type="PROSITE" id="PS50103"/>
    </source>
</evidence>
<dbReference type="Proteomes" id="UP000230233">
    <property type="component" value="Chromosome III"/>
</dbReference>
<dbReference type="InterPro" id="IPR041367">
    <property type="entry name" value="Znf-CCCH_4"/>
</dbReference>
<evidence type="ECO:0000313" key="7">
    <source>
        <dbReference type="EMBL" id="PIC41421.1"/>
    </source>
</evidence>
<reference evidence="8" key="1">
    <citation type="submission" date="2017-10" db="EMBL/GenBank/DDBJ databases">
        <title>Rapid genome shrinkage in a self-fertile nematode reveals novel sperm competition proteins.</title>
        <authorList>
            <person name="Yin D."/>
            <person name="Schwarz E.M."/>
            <person name="Thomas C.G."/>
            <person name="Felde R.L."/>
            <person name="Korf I.F."/>
            <person name="Cutter A.D."/>
            <person name="Schartner C.M."/>
            <person name="Ralston E.J."/>
            <person name="Meyer B.J."/>
            <person name="Haag E.S."/>
        </authorList>
    </citation>
    <scope>NUCLEOTIDE SEQUENCE [LARGE SCALE GENOMIC DNA]</scope>
    <source>
        <strain evidence="8">JU1422</strain>
    </source>
</reference>
<dbReference type="STRING" id="1611254.A0A2G5UPY6"/>
<evidence type="ECO:0000256" key="1">
    <source>
        <dbReference type="ARBA" id="ARBA00022723"/>
    </source>
</evidence>
<protein>
    <recommendedName>
        <fullName evidence="6">C3H1-type domain-containing protein</fullName>
    </recommendedName>
</protein>
<dbReference type="SMART" id="SM00356">
    <property type="entry name" value="ZnF_C3H1"/>
    <property type="match status" value="2"/>
</dbReference>
<keyword evidence="3 4" id="KW-0862">Zinc</keyword>
<dbReference type="GO" id="GO:0010468">
    <property type="term" value="P:regulation of gene expression"/>
    <property type="evidence" value="ECO:0007669"/>
    <property type="project" value="UniProtKB-ARBA"/>
</dbReference>
<dbReference type="Gene3D" id="4.10.1000.10">
    <property type="entry name" value="Zinc finger, CCCH-type"/>
    <property type="match status" value="2"/>
</dbReference>
<evidence type="ECO:0000256" key="2">
    <source>
        <dbReference type="ARBA" id="ARBA00022771"/>
    </source>
</evidence>
<feature type="compositionally biased region" description="Low complexity" evidence="5">
    <location>
        <begin position="227"/>
        <end position="238"/>
    </location>
</feature>
<feature type="region of interest" description="Disordered" evidence="5">
    <location>
        <begin position="80"/>
        <end position="103"/>
    </location>
</feature>
<dbReference type="Pfam" id="PF18044">
    <property type="entry name" value="zf-CCCH_4"/>
    <property type="match status" value="1"/>
</dbReference>
<dbReference type="InterPro" id="IPR036855">
    <property type="entry name" value="Znf_CCCH_sf"/>
</dbReference>
<dbReference type="GO" id="GO:0008270">
    <property type="term" value="F:zinc ion binding"/>
    <property type="evidence" value="ECO:0007669"/>
    <property type="project" value="UniProtKB-KW"/>
</dbReference>
<evidence type="ECO:0000256" key="3">
    <source>
        <dbReference type="ARBA" id="ARBA00022833"/>
    </source>
</evidence>
<keyword evidence="2 4" id="KW-0863">Zinc-finger</keyword>
<dbReference type="OrthoDB" id="410307at2759"/>
<feature type="zinc finger region" description="C3H1-type" evidence="4">
    <location>
        <begin position="243"/>
        <end position="269"/>
    </location>
</feature>
<dbReference type="GO" id="GO:0051252">
    <property type="term" value="P:regulation of RNA metabolic process"/>
    <property type="evidence" value="ECO:0007669"/>
    <property type="project" value="UniProtKB-ARBA"/>
</dbReference>
<sequence length="372" mass="42490">MAQTKTIGEQMAALNTSDDTSFADRSNSLLNATCPARIQNNSSGNLSFAAPTDTSMTSSIGKWRPKREPLKITPLEQIDENPPARKYVPATTSSKDKRPSEYKTRLCDQYRRQGWCPYNNNCTYAHGDKELQIPPIFSPIFLQKRRLPSEYTTSSSLSTSSKHHREYHRDSRDSRDNYRRHSRERRNSSKRDDFDVSFRGGAGSTSSSSRYRSNDDSSRYGNDRCGSSSSNNHYNSNNSHHHSHRPICHAFQRGNCRYGPRCRYLHQEQLPQFNGNATMYACPPSDSIYYHHPNTHTYLMPYFIPQQAPPPPHQQYVDLNQSIVQPIQYLPPQAPPTYFVPPNPQQVPLDQSIVYAPPTDQVYSQPPPPLMS</sequence>
<evidence type="ECO:0000256" key="5">
    <source>
        <dbReference type="SAM" id="MobiDB-lite"/>
    </source>
</evidence>
<dbReference type="InterPro" id="IPR000571">
    <property type="entry name" value="Znf_CCCH"/>
</dbReference>
<feature type="region of interest" description="Disordered" evidence="5">
    <location>
        <begin position="151"/>
        <end position="244"/>
    </location>
</feature>
<comment type="caution">
    <text evidence="7">The sequence shown here is derived from an EMBL/GenBank/DDBJ whole genome shotgun (WGS) entry which is preliminary data.</text>
</comment>